<accession>A0A1A8VRA4</accession>
<evidence type="ECO:0000313" key="3">
    <source>
        <dbReference type="Proteomes" id="UP000078546"/>
    </source>
</evidence>
<evidence type="ECO:0000313" key="1">
    <source>
        <dbReference type="EMBL" id="SBS80555.1"/>
    </source>
</evidence>
<reference evidence="3 4" key="1">
    <citation type="submission" date="2016-05" db="EMBL/GenBank/DDBJ databases">
        <authorList>
            <person name="Naeem Raeece"/>
        </authorList>
    </citation>
    <scope>NUCLEOTIDE SEQUENCE [LARGE SCALE GENOMIC DNA]</scope>
</reference>
<dbReference type="AlphaFoldDB" id="A0A1A8VRA4"/>
<reference evidence="2" key="2">
    <citation type="submission" date="2016-05" db="EMBL/GenBank/DDBJ databases">
        <authorList>
            <person name="Lavstsen T."/>
            <person name="Jespersen J.S."/>
        </authorList>
    </citation>
    <scope>NUCLEOTIDE SEQUENCE [LARGE SCALE GENOMIC DNA]</scope>
</reference>
<protein>
    <submittedName>
        <fullName evidence="2">Uncharacterized protein</fullName>
    </submittedName>
</protein>
<proteinExistence type="predicted"/>
<evidence type="ECO:0000313" key="2">
    <source>
        <dbReference type="EMBL" id="SBS81337.1"/>
    </source>
</evidence>
<organism evidence="2 3">
    <name type="scientific">Plasmodium ovale curtisi</name>
    <dbReference type="NCBI Taxonomy" id="864141"/>
    <lineage>
        <taxon>Eukaryota</taxon>
        <taxon>Sar</taxon>
        <taxon>Alveolata</taxon>
        <taxon>Apicomplexa</taxon>
        <taxon>Aconoidasida</taxon>
        <taxon>Haemosporida</taxon>
        <taxon>Plasmodiidae</taxon>
        <taxon>Plasmodium</taxon>
        <taxon>Plasmodium (Plasmodium)</taxon>
    </lineage>
</organism>
<sequence>MGEKGGTCSKKDILYINIYILCGESRVPLTGGELQAELHIHTTNASLYMKKYIDPDEVKTKQGKRAKREIKR</sequence>
<name>A0A1A8VRA4_PLAOA</name>
<dbReference type="Proteomes" id="UP000078546">
    <property type="component" value="Unassembled WGS sequence"/>
</dbReference>
<dbReference type="EMBL" id="FLQV01000100">
    <property type="protein sequence ID" value="SBS81337.1"/>
    <property type="molecule type" value="Genomic_DNA"/>
</dbReference>
<dbReference type="Proteomes" id="UP000078560">
    <property type="component" value="Unassembled WGS sequence"/>
</dbReference>
<gene>
    <name evidence="2" type="ORF">POVCU1_005320</name>
    <name evidence="1" type="ORF">POVCU2_0005940</name>
</gene>
<dbReference type="EMBL" id="FLQU01000084">
    <property type="protein sequence ID" value="SBS80555.1"/>
    <property type="molecule type" value="Genomic_DNA"/>
</dbReference>
<evidence type="ECO:0000313" key="4">
    <source>
        <dbReference type="Proteomes" id="UP000078560"/>
    </source>
</evidence>